<dbReference type="EMBL" id="JBHSQS010000022">
    <property type="protein sequence ID" value="MFC5926886.1"/>
    <property type="molecule type" value="Genomic_DNA"/>
</dbReference>
<keyword evidence="1" id="KW-0472">Membrane</keyword>
<organism evidence="2 3">
    <name type="scientific">Micromonospora vulcania</name>
    <dbReference type="NCBI Taxonomy" id="1441873"/>
    <lineage>
        <taxon>Bacteria</taxon>
        <taxon>Bacillati</taxon>
        <taxon>Actinomycetota</taxon>
        <taxon>Actinomycetes</taxon>
        <taxon>Micromonosporales</taxon>
        <taxon>Micromonosporaceae</taxon>
        <taxon>Micromonospora</taxon>
    </lineage>
</organism>
<dbReference type="RefSeq" id="WP_377515175.1">
    <property type="nucleotide sequence ID" value="NZ_JBHSQS010000022.1"/>
</dbReference>
<keyword evidence="3" id="KW-1185">Reference proteome</keyword>
<keyword evidence="1" id="KW-0812">Transmembrane</keyword>
<evidence type="ECO:0008006" key="4">
    <source>
        <dbReference type="Google" id="ProtNLM"/>
    </source>
</evidence>
<evidence type="ECO:0000256" key="1">
    <source>
        <dbReference type="SAM" id="Phobius"/>
    </source>
</evidence>
<feature type="transmembrane region" description="Helical" evidence="1">
    <location>
        <begin position="52"/>
        <end position="75"/>
    </location>
</feature>
<keyword evidence="1" id="KW-1133">Transmembrane helix</keyword>
<name>A0ABW1HCI7_9ACTN</name>
<reference evidence="3" key="1">
    <citation type="journal article" date="2019" name="Int. J. Syst. Evol. Microbiol.">
        <title>The Global Catalogue of Microorganisms (GCM) 10K type strain sequencing project: providing services to taxonomists for standard genome sequencing and annotation.</title>
        <authorList>
            <consortium name="The Broad Institute Genomics Platform"/>
            <consortium name="The Broad Institute Genome Sequencing Center for Infectious Disease"/>
            <person name="Wu L."/>
            <person name="Ma J."/>
        </authorList>
    </citation>
    <scope>NUCLEOTIDE SEQUENCE [LARGE SCALE GENOMIC DNA]</scope>
    <source>
        <strain evidence="3">CGMCC 4.7144</strain>
    </source>
</reference>
<protein>
    <recommendedName>
        <fullName evidence="4">Subtilisin inhibitor-like</fullName>
    </recommendedName>
</protein>
<gene>
    <name evidence="2" type="ORF">ACFQGL_26455</name>
</gene>
<sequence length="189" mass="20116">MKHYDAETEDLISRVRPTAEVTFTTSPQGEAILARLLELPQQPEKSFRKRRLGVVGAVAAATLAAGGATAAIGGYHAPNAPPEAMPANDMAFVCATSGMHRMGETAARVGEAPIDACRRSWSRIFSIKAPSHLYACVQRIEAIPLTGGSETSSPETRWGKLVYVIDGEQFKNAPETCGSVKMFVAPAGD</sequence>
<proteinExistence type="predicted"/>
<comment type="caution">
    <text evidence="2">The sequence shown here is derived from an EMBL/GenBank/DDBJ whole genome shotgun (WGS) entry which is preliminary data.</text>
</comment>
<dbReference type="Proteomes" id="UP001596226">
    <property type="component" value="Unassembled WGS sequence"/>
</dbReference>
<evidence type="ECO:0000313" key="2">
    <source>
        <dbReference type="EMBL" id="MFC5926886.1"/>
    </source>
</evidence>
<evidence type="ECO:0000313" key="3">
    <source>
        <dbReference type="Proteomes" id="UP001596226"/>
    </source>
</evidence>
<accession>A0ABW1HCI7</accession>